<dbReference type="AlphaFoldDB" id="A0A2U3KYE1"/>
<dbReference type="PANTHER" id="PTHR36966:SF1">
    <property type="entry name" value="REP-ASSOCIATED TYROSINE TRANSPOSASE"/>
    <property type="match status" value="1"/>
</dbReference>
<dbReference type="InterPro" id="IPR052715">
    <property type="entry name" value="RAYT_transposase"/>
</dbReference>
<evidence type="ECO:0000259" key="1">
    <source>
        <dbReference type="SMART" id="SM01321"/>
    </source>
</evidence>
<organism evidence="2 3">
    <name type="scientific">Candidatus Sulfotelmatobacter kueseliae</name>
    <dbReference type="NCBI Taxonomy" id="2042962"/>
    <lineage>
        <taxon>Bacteria</taxon>
        <taxon>Pseudomonadati</taxon>
        <taxon>Acidobacteriota</taxon>
        <taxon>Terriglobia</taxon>
        <taxon>Terriglobales</taxon>
        <taxon>Candidatus Korobacteraceae</taxon>
        <taxon>Candidatus Sulfotelmatobacter</taxon>
    </lineage>
</organism>
<protein>
    <recommendedName>
        <fullName evidence="1">Transposase IS200-like domain-containing protein</fullName>
    </recommendedName>
</protein>
<evidence type="ECO:0000313" key="2">
    <source>
        <dbReference type="EMBL" id="SPF44652.1"/>
    </source>
</evidence>
<evidence type="ECO:0000313" key="3">
    <source>
        <dbReference type="Proteomes" id="UP000238701"/>
    </source>
</evidence>
<dbReference type="SUPFAM" id="SSF143422">
    <property type="entry name" value="Transposase IS200-like"/>
    <property type="match status" value="1"/>
</dbReference>
<dbReference type="GO" id="GO:0004803">
    <property type="term" value="F:transposase activity"/>
    <property type="evidence" value="ECO:0007669"/>
    <property type="project" value="InterPro"/>
</dbReference>
<dbReference type="OrthoDB" id="9794403at2"/>
<reference evidence="3" key="1">
    <citation type="submission" date="2018-02" db="EMBL/GenBank/DDBJ databases">
        <authorList>
            <person name="Hausmann B."/>
        </authorList>
    </citation>
    <scope>NUCLEOTIDE SEQUENCE [LARGE SCALE GENOMIC DNA]</scope>
    <source>
        <strain evidence="3">Peat soil MAG SbA1</strain>
    </source>
</reference>
<accession>A0A2U3KYE1</accession>
<dbReference type="EMBL" id="OMOD01000150">
    <property type="protein sequence ID" value="SPF44652.1"/>
    <property type="molecule type" value="Genomic_DNA"/>
</dbReference>
<sequence length="162" mass="19204">MQFYRRNLPHMQRDRTPHFITFNTKFRRELPDWARNVVLGCCVHDHERRYRLRVAVVMPDHVHLVLTPLTVETRRTVVSLVEILKAIKGPSAHAINHRSGNHGAIWQEESFDRIVRTSENLDAKIAYILQNPVRKGLVDDWQQYRWIWCSPEQNPYASPLCR</sequence>
<dbReference type="InterPro" id="IPR002686">
    <property type="entry name" value="Transposase_17"/>
</dbReference>
<dbReference type="Gene3D" id="3.30.70.1290">
    <property type="entry name" value="Transposase IS200-like"/>
    <property type="match status" value="1"/>
</dbReference>
<dbReference type="NCBIfam" id="NF047646">
    <property type="entry name" value="REP_Tyr_transpos"/>
    <property type="match status" value="1"/>
</dbReference>
<dbReference type="SMART" id="SM01321">
    <property type="entry name" value="Y1_Tnp"/>
    <property type="match status" value="1"/>
</dbReference>
<gene>
    <name evidence="2" type="ORF">SBA1_550017</name>
</gene>
<dbReference type="GO" id="GO:0006313">
    <property type="term" value="P:DNA transposition"/>
    <property type="evidence" value="ECO:0007669"/>
    <property type="project" value="InterPro"/>
</dbReference>
<feature type="domain" description="Transposase IS200-like" evidence="1">
    <location>
        <begin position="13"/>
        <end position="131"/>
    </location>
</feature>
<dbReference type="InterPro" id="IPR036515">
    <property type="entry name" value="Transposase_17_sf"/>
</dbReference>
<dbReference type="Proteomes" id="UP000238701">
    <property type="component" value="Unassembled WGS sequence"/>
</dbReference>
<proteinExistence type="predicted"/>
<dbReference type="GO" id="GO:0043565">
    <property type="term" value="F:sequence-specific DNA binding"/>
    <property type="evidence" value="ECO:0007669"/>
    <property type="project" value="TreeGrafter"/>
</dbReference>
<name>A0A2U3KYE1_9BACT</name>
<dbReference type="PANTHER" id="PTHR36966">
    <property type="entry name" value="REP-ASSOCIATED TYROSINE TRANSPOSASE"/>
    <property type="match status" value="1"/>
</dbReference>